<dbReference type="AlphaFoldDB" id="A0A395T5W3"/>
<dbReference type="EMBL" id="PXOG01000037">
    <property type="protein sequence ID" value="RGP80070.1"/>
    <property type="molecule type" value="Genomic_DNA"/>
</dbReference>
<proteinExistence type="predicted"/>
<name>A0A395T5W3_9HYPO</name>
<feature type="region of interest" description="Disordered" evidence="1">
    <location>
        <begin position="1"/>
        <end position="37"/>
    </location>
</feature>
<evidence type="ECO:0000313" key="2">
    <source>
        <dbReference type="EMBL" id="RGP80070.1"/>
    </source>
</evidence>
<evidence type="ECO:0000313" key="3">
    <source>
        <dbReference type="Proteomes" id="UP000266234"/>
    </source>
</evidence>
<protein>
    <submittedName>
        <fullName evidence="2">Uncharacterized protein</fullName>
    </submittedName>
</protein>
<evidence type="ECO:0000256" key="1">
    <source>
        <dbReference type="SAM" id="MobiDB-lite"/>
    </source>
</evidence>
<organism evidence="2 3">
    <name type="scientific">Fusarium longipes</name>
    <dbReference type="NCBI Taxonomy" id="694270"/>
    <lineage>
        <taxon>Eukaryota</taxon>
        <taxon>Fungi</taxon>
        <taxon>Dikarya</taxon>
        <taxon>Ascomycota</taxon>
        <taxon>Pezizomycotina</taxon>
        <taxon>Sordariomycetes</taxon>
        <taxon>Hypocreomycetidae</taxon>
        <taxon>Hypocreales</taxon>
        <taxon>Nectriaceae</taxon>
        <taxon>Fusarium</taxon>
    </lineage>
</organism>
<reference evidence="2 3" key="1">
    <citation type="journal article" date="2018" name="PLoS Pathog.">
        <title>Evolution of structural diversity of trichothecenes, a family of toxins produced by plant pathogenic and entomopathogenic fungi.</title>
        <authorList>
            <person name="Proctor R.H."/>
            <person name="McCormick S.P."/>
            <person name="Kim H.S."/>
            <person name="Cardoza R.E."/>
            <person name="Stanley A.M."/>
            <person name="Lindo L."/>
            <person name="Kelly A."/>
            <person name="Brown D.W."/>
            <person name="Lee T."/>
            <person name="Vaughan M.M."/>
            <person name="Alexander N.J."/>
            <person name="Busman M."/>
            <person name="Gutierrez S."/>
        </authorList>
    </citation>
    <scope>NUCLEOTIDE SEQUENCE [LARGE SCALE GENOMIC DNA]</scope>
    <source>
        <strain evidence="2 3">NRRL 20695</strain>
    </source>
</reference>
<comment type="caution">
    <text evidence="2">The sequence shown here is derived from an EMBL/GenBank/DDBJ whole genome shotgun (WGS) entry which is preliminary data.</text>
</comment>
<accession>A0A395T5W3</accession>
<keyword evidence="3" id="KW-1185">Reference proteome</keyword>
<dbReference type="Proteomes" id="UP000266234">
    <property type="component" value="Unassembled WGS sequence"/>
</dbReference>
<sequence>MYESRNQYEPDRPRDWSDPVSEPYNNRISTTSVPLPDISPEPEDLAMVFEYEPPVSTSSNSRLEGPAAIEHLCRGIGLTNKVLDYYLPEFPRVGLDVLASQLDAALSSFEQHKTQLHVAHKMINRAKFRASVRSWLAEIPSSLLTSNDSSAQSFADLAEDMRYDEAIDNRDELFLKALEAGALIWADSKEIHGLKDKIEVEKQMARLNELILGVHKKLSE</sequence>
<feature type="compositionally biased region" description="Basic and acidic residues" evidence="1">
    <location>
        <begin position="1"/>
        <end position="17"/>
    </location>
</feature>
<feature type="compositionally biased region" description="Polar residues" evidence="1">
    <location>
        <begin position="23"/>
        <end position="33"/>
    </location>
</feature>
<gene>
    <name evidence="2" type="ORF">FLONG3_1841</name>
</gene>